<dbReference type="EMBL" id="CP020744">
    <property type="protein sequence ID" value="ARJ25424.1"/>
    <property type="molecule type" value="Genomic_DNA"/>
</dbReference>
<sequence>MGGIKLWIRLDKLPNSYRNSDKEEWRFVDSDLLKLNIFSSVNKTEQQDNELKIDSDETELIKLAYQAVTLNSPTIEILSVLVVVNEVICSTKRIDEQEEYPVHLSFLFSSLNVEII</sequence>
<organism evidence="1 2">
    <name type="scientific">Bacillus mycoides</name>
    <dbReference type="NCBI Taxonomy" id="1405"/>
    <lineage>
        <taxon>Bacteria</taxon>
        <taxon>Bacillati</taxon>
        <taxon>Bacillota</taxon>
        <taxon>Bacilli</taxon>
        <taxon>Bacillales</taxon>
        <taxon>Bacillaceae</taxon>
        <taxon>Bacillus</taxon>
        <taxon>Bacillus cereus group</taxon>
    </lineage>
</organism>
<geneLocation type="plasmid" evidence="1 2">
    <name>unnamed1</name>
</geneLocation>
<reference evidence="1 2" key="1">
    <citation type="submission" date="2017-04" db="EMBL/GenBank/DDBJ databases">
        <title>The Characteristic of a Fine Plant Growth-Promoting Rhizobacteria Bacillus mycoides Gnyt1 and its Whole Genome Sequencing Analysis.</title>
        <authorList>
            <person name="Li J.H."/>
            <person name="Yao T."/>
        </authorList>
    </citation>
    <scope>NUCLEOTIDE SEQUENCE [LARGE SCALE GENOMIC DNA]</scope>
    <source>
        <strain evidence="1 2">Gnyt1</strain>
        <plasmid evidence="2">Plasmid unnamed1</plasmid>
    </source>
</reference>
<accession>A0A1W6AHX9</accession>
<gene>
    <name evidence="1" type="ORF">B7492_30605</name>
</gene>
<proteinExistence type="predicted"/>
<name>A0A1W6AHX9_BACMY</name>
<dbReference type="AlphaFoldDB" id="A0A1W6AHX9"/>
<dbReference type="Proteomes" id="UP000192932">
    <property type="component" value="Plasmid unnamed1"/>
</dbReference>
<evidence type="ECO:0000313" key="1">
    <source>
        <dbReference type="EMBL" id="ARJ25424.1"/>
    </source>
</evidence>
<evidence type="ECO:0000313" key="2">
    <source>
        <dbReference type="Proteomes" id="UP000192932"/>
    </source>
</evidence>
<keyword evidence="1" id="KW-0614">Plasmid</keyword>
<protein>
    <submittedName>
        <fullName evidence="1">Uncharacterized protein</fullName>
    </submittedName>
</protein>